<evidence type="ECO:0000313" key="2">
    <source>
        <dbReference type="Proteomes" id="UP000280228"/>
    </source>
</evidence>
<dbReference type="Proteomes" id="UP000280228">
    <property type="component" value="Chromosome"/>
</dbReference>
<evidence type="ECO:0000313" key="1">
    <source>
        <dbReference type="EMBL" id="AZQ92389.1"/>
    </source>
</evidence>
<protein>
    <submittedName>
        <fullName evidence="1">Uncharacterized protein</fullName>
    </submittedName>
</protein>
<dbReference type="EMBL" id="CP034662">
    <property type="protein sequence ID" value="AZQ92389.1"/>
    <property type="molecule type" value="Genomic_DNA"/>
</dbReference>
<name>A0A3S9QCB3_MORCA</name>
<dbReference type="AlphaFoldDB" id="A0A3S9QCB3"/>
<reference evidence="1 2" key="1">
    <citation type="submission" date="2018-12" db="EMBL/GenBank/DDBJ databases">
        <title>Persistence of Moraxella catarrhalis in Chronic Obstructive Pulmonary Disease and Regulation of the Hag/MID Adhesin.</title>
        <authorList>
            <person name="Murphy T."/>
            <person name="Zhao X."/>
            <person name="Vyas G."/>
            <person name="Aluvathingal J."/>
            <person name="Nadendla S."/>
            <person name="Tallon L."/>
            <person name="Tettelin H."/>
        </authorList>
    </citation>
    <scope>NUCLEOTIDE SEQUENCE [LARGE SCALE GENOMIC DNA]</scope>
    <source>
        <strain evidence="1 2">46P58B1</strain>
    </source>
</reference>
<sequence length="51" mass="6109">MDSQLRYILRTNEHFNFVSAVWQTTDNERLKIHTHKSRMMLFGKDSALMLP</sequence>
<organism evidence="1 2">
    <name type="scientific">Moraxella catarrhalis</name>
    <name type="common">Branhamella catarrhalis</name>
    <dbReference type="NCBI Taxonomy" id="480"/>
    <lineage>
        <taxon>Bacteria</taxon>
        <taxon>Pseudomonadati</taxon>
        <taxon>Pseudomonadota</taxon>
        <taxon>Gammaproteobacteria</taxon>
        <taxon>Moraxellales</taxon>
        <taxon>Moraxellaceae</taxon>
        <taxon>Moraxella</taxon>
    </lineage>
</organism>
<accession>A0A3S9QCB3</accession>
<dbReference type="RefSeq" id="WP_163623838.1">
    <property type="nucleotide sequence ID" value="NZ_RCKH01000004.1"/>
</dbReference>
<gene>
    <name evidence="1" type="ORF">EJK53_1876</name>
</gene>
<proteinExistence type="predicted"/>